<dbReference type="GeneID" id="69004850"/>
<evidence type="ECO:0000256" key="3">
    <source>
        <dbReference type="ARBA" id="ARBA00022679"/>
    </source>
</evidence>
<dbReference type="AlphaFoldDB" id="A0A2A4FK58"/>
<keyword evidence="4" id="KW-0658">Purine biosynthesis</keyword>
<organism evidence="6 7">
    <name type="scientific">Burkholderia ubonensis subsp. mesacidophila</name>
    <dbReference type="NCBI Taxonomy" id="265293"/>
    <lineage>
        <taxon>Bacteria</taxon>
        <taxon>Pseudomonadati</taxon>
        <taxon>Pseudomonadota</taxon>
        <taxon>Betaproteobacteria</taxon>
        <taxon>Burkholderiales</taxon>
        <taxon>Burkholderiaceae</taxon>
        <taxon>Burkholderia</taxon>
        <taxon>Burkholderia cepacia complex</taxon>
    </lineage>
</organism>
<dbReference type="EMBL" id="MTZU01000005">
    <property type="protein sequence ID" value="PCE34103.1"/>
    <property type="molecule type" value="Genomic_DNA"/>
</dbReference>
<comment type="caution">
    <text evidence="6">The sequence shown here is derived from an EMBL/GenBank/DDBJ whole genome shotgun (WGS) entry which is preliminary data.</text>
</comment>
<evidence type="ECO:0000313" key="6">
    <source>
        <dbReference type="EMBL" id="PCE34103.1"/>
    </source>
</evidence>
<evidence type="ECO:0000256" key="4">
    <source>
        <dbReference type="ARBA" id="ARBA00022755"/>
    </source>
</evidence>
<name>A0A2A4FK58_9BURK</name>
<comment type="pathway">
    <text evidence="1">Purine metabolism; IMP biosynthesis via de novo pathway; N(2)-formyl-N(1)-(5-phospho-D-ribosyl)glycinamide from N(1)-(5-phospho-D-ribosyl)glycinamide (10-formyl THF route): step 1/1.</text>
</comment>
<dbReference type="SUPFAM" id="SSF53328">
    <property type="entry name" value="Formyltransferase"/>
    <property type="match status" value="1"/>
</dbReference>
<dbReference type="InterPro" id="IPR002376">
    <property type="entry name" value="Formyl_transf_N"/>
</dbReference>
<dbReference type="GO" id="GO:0006189">
    <property type="term" value="P:'de novo' IMP biosynthetic process"/>
    <property type="evidence" value="ECO:0007669"/>
    <property type="project" value="TreeGrafter"/>
</dbReference>
<dbReference type="CDD" id="cd08653">
    <property type="entry name" value="FMT_core_like_3"/>
    <property type="match status" value="1"/>
</dbReference>
<sequence length="288" mass="32414">MAQPASPLRIALLASDDAHHRYLAAELHRRFGLAALVVEPSDCQHQRLWRRRRWIDWAALAYHRWRRTLVGLNAYRRAYFALPPDAPEWPVPPSLTVDWINRDEVVELLEATAPDVTVVICTSILSRRTLAATGTTINIHGGFLPWYRGNHCFFFALYDRALDRIGSTIHFVDSGVDTGDIIAQVTPPLYPDDTAEKLYCRAEKAAIHRLVELLDGLRAGVPLPRAPQPPVGRQYRNRDRNLFHDLRLFVRRKRGRLGIPAAGAPAAGIPAREAAGDARRVTGDFTQT</sequence>
<feature type="domain" description="Formyl transferase N-terminal" evidence="5">
    <location>
        <begin position="102"/>
        <end position="212"/>
    </location>
</feature>
<protein>
    <recommendedName>
        <fullName evidence="2">phosphoribosylglycinamide formyltransferase 1</fullName>
        <ecNumber evidence="2">2.1.2.2</ecNumber>
    </recommendedName>
</protein>
<proteinExistence type="predicted"/>
<dbReference type="GO" id="GO:0005829">
    <property type="term" value="C:cytosol"/>
    <property type="evidence" value="ECO:0007669"/>
    <property type="project" value="TreeGrafter"/>
</dbReference>
<dbReference type="InterPro" id="IPR036477">
    <property type="entry name" value="Formyl_transf_N_sf"/>
</dbReference>
<reference evidence="6 7" key="1">
    <citation type="submission" date="2017-01" db="EMBL/GenBank/DDBJ databases">
        <title>Whole-Genome Shotgun Sequencing of Two beta-Proteobacterial Species in Search of the Bulgecin Biosynthetic Cluster.</title>
        <authorList>
            <person name="Horsman M.E."/>
            <person name="Marous D.R."/>
            <person name="Li R."/>
            <person name="Oliver R.A."/>
            <person name="Byun B."/>
            <person name="Emrich S.J."/>
            <person name="Boggess B."/>
            <person name="Townsend C.A."/>
            <person name="Mobashery S."/>
        </authorList>
    </citation>
    <scope>NUCLEOTIDE SEQUENCE [LARGE SCALE GENOMIC DNA]</scope>
    <source>
        <strain evidence="6 7">ATCC 31433</strain>
    </source>
</reference>
<keyword evidence="3" id="KW-0808">Transferase</keyword>
<dbReference type="PANTHER" id="PTHR43369">
    <property type="entry name" value="PHOSPHORIBOSYLGLYCINAMIDE FORMYLTRANSFERASE"/>
    <property type="match status" value="1"/>
</dbReference>
<dbReference type="Pfam" id="PF00551">
    <property type="entry name" value="Formyl_trans_N"/>
    <property type="match status" value="1"/>
</dbReference>
<dbReference type="PANTHER" id="PTHR43369:SF2">
    <property type="entry name" value="PHOSPHORIBOSYLGLYCINAMIDE FORMYLTRANSFERASE"/>
    <property type="match status" value="1"/>
</dbReference>
<dbReference type="EC" id="2.1.2.2" evidence="2"/>
<gene>
    <name evidence="6" type="ORF">BZL54_01910</name>
</gene>
<dbReference type="Proteomes" id="UP000217994">
    <property type="component" value="Unassembled WGS sequence"/>
</dbReference>
<evidence type="ECO:0000256" key="1">
    <source>
        <dbReference type="ARBA" id="ARBA00005054"/>
    </source>
</evidence>
<evidence type="ECO:0000256" key="2">
    <source>
        <dbReference type="ARBA" id="ARBA00012254"/>
    </source>
</evidence>
<dbReference type="GO" id="GO:0004644">
    <property type="term" value="F:phosphoribosylglycinamide formyltransferase activity"/>
    <property type="evidence" value="ECO:0007669"/>
    <property type="project" value="UniProtKB-EC"/>
</dbReference>
<evidence type="ECO:0000313" key="7">
    <source>
        <dbReference type="Proteomes" id="UP000217994"/>
    </source>
</evidence>
<dbReference type="RefSeq" id="WP_084907852.1">
    <property type="nucleotide sequence ID" value="NZ_CP020738.1"/>
</dbReference>
<accession>A0A2A4FK58</accession>
<evidence type="ECO:0000259" key="5">
    <source>
        <dbReference type="Pfam" id="PF00551"/>
    </source>
</evidence>
<dbReference type="Gene3D" id="3.40.50.170">
    <property type="entry name" value="Formyl transferase, N-terminal domain"/>
    <property type="match status" value="1"/>
</dbReference>